<keyword evidence="2" id="KW-1185">Reference proteome</keyword>
<dbReference type="EMBL" id="CP090171">
    <property type="protein sequence ID" value="UJO22157.1"/>
    <property type="molecule type" value="Genomic_DNA"/>
</dbReference>
<dbReference type="OrthoDB" id="3649689at2759"/>
<dbReference type="RefSeq" id="XP_047766523.1">
    <property type="nucleotide sequence ID" value="XM_047908689.1"/>
</dbReference>
<dbReference type="OMA" id="MANAIDM"/>
<accession>A0A9Q8PGV1</accession>
<dbReference type="Proteomes" id="UP000756132">
    <property type="component" value="Chromosome 9"/>
</dbReference>
<reference evidence="1" key="1">
    <citation type="submission" date="2021-12" db="EMBL/GenBank/DDBJ databases">
        <authorList>
            <person name="Zaccaron A."/>
            <person name="Stergiopoulos I."/>
        </authorList>
    </citation>
    <scope>NUCLEOTIDE SEQUENCE</scope>
    <source>
        <strain evidence="1">Race5_Kim</strain>
    </source>
</reference>
<evidence type="ECO:0000313" key="2">
    <source>
        <dbReference type="Proteomes" id="UP000756132"/>
    </source>
</evidence>
<proteinExistence type="predicted"/>
<dbReference type="KEGG" id="ffu:CLAFUR5_09541"/>
<dbReference type="AlphaFoldDB" id="A0A9Q8PGV1"/>
<evidence type="ECO:0000313" key="1">
    <source>
        <dbReference type="EMBL" id="UJO22157.1"/>
    </source>
</evidence>
<protein>
    <submittedName>
        <fullName evidence="1">Uncharacterized protein</fullName>
    </submittedName>
</protein>
<reference evidence="1" key="2">
    <citation type="journal article" date="2022" name="Microb. Genom.">
        <title>A chromosome-scale genome assembly of the tomato pathogen Cladosporium fulvum reveals a compartmentalized genome architecture and the presence of a dispensable chromosome.</title>
        <authorList>
            <person name="Zaccaron A.Z."/>
            <person name="Chen L.H."/>
            <person name="Samaras A."/>
            <person name="Stergiopoulos I."/>
        </authorList>
    </citation>
    <scope>NUCLEOTIDE SEQUENCE</scope>
    <source>
        <strain evidence="1">Race5_Kim</strain>
    </source>
</reference>
<organism evidence="1 2">
    <name type="scientific">Passalora fulva</name>
    <name type="common">Tomato leaf mold</name>
    <name type="synonym">Cladosporium fulvum</name>
    <dbReference type="NCBI Taxonomy" id="5499"/>
    <lineage>
        <taxon>Eukaryota</taxon>
        <taxon>Fungi</taxon>
        <taxon>Dikarya</taxon>
        <taxon>Ascomycota</taxon>
        <taxon>Pezizomycotina</taxon>
        <taxon>Dothideomycetes</taxon>
        <taxon>Dothideomycetidae</taxon>
        <taxon>Mycosphaerellales</taxon>
        <taxon>Mycosphaerellaceae</taxon>
        <taxon>Fulvia</taxon>
    </lineage>
</organism>
<name>A0A9Q8PGV1_PASFU</name>
<dbReference type="GeneID" id="71989419"/>
<sequence>MTLQKYAVKYNRCSMAELRKFIKARTGGNTPKSNVKETKRQCRKRWAAQLRRLDHNASFRFLDLPPELQNTIYEHILTHDRSKGSVAYPALLRASPEVYKDGSSILYADSVLELSVLFYLRVNPTGSSYWSITQLKLGSERSRYKSIYDDYDVASQIPALRQIRNIHLHIKLWQLPLGTRRSAVVPNWEQVADVLSKLVKACHSLRYIKLDVEHKRLPSHAGLASLPHIISPLANLPSSCTLELKGLDDHDYDEFWSMANAIDMIPTLRFLEDHSHLEVFERSMTWLRAKQSRLLG</sequence>
<gene>
    <name evidence="1" type="ORF">CLAFUR5_09541</name>
</gene>